<comment type="caution">
    <text evidence="1">The sequence shown here is derived from an EMBL/GenBank/DDBJ whole genome shotgun (WGS) entry which is preliminary data.</text>
</comment>
<reference evidence="1 2" key="1">
    <citation type="journal article" date="2016" name="Nat. Commun.">
        <title>Thousands of microbial genomes shed light on interconnected biogeochemical processes in an aquifer system.</title>
        <authorList>
            <person name="Anantharaman K."/>
            <person name="Brown C.T."/>
            <person name="Hug L.A."/>
            <person name="Sharon I."/>
            <person name="Castelle C.J."/>
            <person name="Probst A.J."/>
            <person name="Thomas B.C."/>
            <person name="Singh A."/>
            <person name="Wilkins M.J."/>
            <person name="Karaoz U."/>
            <person name="Brodie E.L."/>
            <person name="Williams K.H."/>
            <person name="Hubbard S.S."/>
            <person name="Banfield J.F."/>
        </authorList>
    </citation>
    <scope>NUCLEOTIDE SEQUENCE [LARGE SCALE GENOMIC DNA]</scope>
</reference>
<accession>A0A1F6Y6J7</accession>
<sequence length="124" mass="13764">MKQEREPTNIKQVPAKIVLIEGREAIVAKAVEYRKRLTNPNLTPQSQLKETYKALITEELASTGTVDTTALTQRIQVQDGSIDMVLFGKACRIIEDYVTTGGKNLEGGTGLPKIKPTDIDWHNL</sequence>
<organism evidence="1 2">
    <name type="scientific">Candidatus Nomurabacteria bacterium RIFCSPLOWO2_12_FULL_44_11</name>
    <dbReference type="NCBI Taxonomy" id="1801796"/>
    <lineage>
        <taxon>Bacteria</taxon>
        <taxon>Candidatus Nomuraibacteriota</taxon>
    </lineage>
</organism>
<gene>
    <name evidence="1" type="ORF">A3G53_01510</name>
</gene>
<dbReference type="Proteomes" id="UP000178645">
    <property type="component" value="Unassembled WGS sequence"/>
</dbReference>
<protein>
    <submittedName>
        <fullName evidence="1">Uncharacterized protein</fullName>
    </submittedName>
</protein>
<dbReference type="EMBL" id="MFVU01000015">
    <property type="protein sequence ID" value="OGJ01945.1"/>
    <property type="molecule type" value="Genomic_DNA"/>
</dbReference>
<proteinExistence type="predicted"/>
<evidence type="ECO:0000313" key="2">
    <source>
        <dbReference type="Proteomes" id="UP000178645"/>
    </source>
</evidence>
<dbReference type="AlphaFoldDB" id="A0A1F6Y6J7"/>
<name>A0A1F6Y6J7_9BACT</name>
<evidence type="ECO:0000313" key="1">
    <source>
        <dbReference type="EMBL" id="OGJ01945.1"/>
    </source>
</evidence>